<dbReference type="PANTHER" id="PTHR12735">
    <property type="entry name" value="BOLA-LIKE PROTEIN-RELATED"/>
    <property type="match status" value="1"/>
</dbReference>
<dbReference type="SUPFAM" id="SSF82657">
    <property type="entry name" value="BolA-like"/>
    <property type="match status" value="1"/>
</dbReference>
<dbReference type="GO" id="GO:0005634">
    <property type="term" value="C:nucleus"/>
    <property type="evidence" value="ECO:0007669"/>
    <property type="project" value="TreeGrafter"/>
</dbReference>
<reference evidence="2" key="1">
    <citation type="submission" date="2020-08" db="EMBL/GenBank/DDBJ databases">
        <title>Multicomponent nature underlies the extraordinary mechanical properties of spider dragline silk.</title>
        <authorList>
            <person name="Kono N."/>
            <person name="Nakamura H."/>
            <person name="Mori M."/>
            <person name="Yoshida Y."/>
            <person name="Ohtoshi R."/>
            <person name="Malay A.D."/>
            <person name="Moran D.A.P."/>
            <person name="Tomita M."/>
            <person name="Numata K."/>
            <person name="Arakawa K."/>
        </authorList>
    </citation>
    <scope>NUCLEOTIDE SEQUENCE</scope>
</reference>
<accession>A0A8X6Y4S1</accession>
<dbReference type="InterPro" id="IPR002634">
    <property type="entry name" value="BolA"/>
</dbReference>
<name>A0A8X6Y4S1_9ARAC</name>
<dbReference type="InterPro" id="IPR036065">
    <property type="entry name" value="BolA-like_sf"/>
</dbReference>
<dbReference type="GO" id="GO:0051604">
    <property type="term" value="P:protein maturation"/>
    <property type="evidence" value="ECO:0007669"/>
    <property type="project" value="InterPro"/>
</dbReference>
<dbReference type="GO" id="GO:0006879">
    <property type="term" value="P:intracellular iron ion homeostasis"/>
    <property type="evidence" value="ECO:0007669"/>
    <property type="project" value="InterPro"/>
</dbReference>
<keyword evidence="3" id="KW-1185">Reference proteome</keyword>
<gene>
    <name evidence="2" type="primary">Bola2</name>
    <name evidence="2" type="ORF">TNIN_239231</name>
</gene>
<protein>
    <submittedName>
        <fullName evidence="2">BolA-like protein 2</fullName>
    </submittedName>
</protein>
<dbReference type="PIRSF" id="PIRSF003113">
    <property type="entry name" value="BolA"/>
    <property type="match status" value="1"/>
</dbReference>
<comment type="caution">
    <text evidence="2">The sequence shown here is derived from an EMBL/GenBank/DDBJ whole genome shotgun (WGS) entry which is preliminary data.</text>
</comment>
<dbReference type="InterPro" id="IPR045115">
    <property type="entry name" value="BOL2"/>
</dbReference>
<dbReference type="Pfam" id="PF01722">
    <property type="entry name" value="BolA"/>
    <property type="match status" value="1"/>
</dbReference>
<evidence type="ECO:0000313" key="2">
    <source>
        <dbReference type="EMBL" id="GFY64666.1"/>
    </source>
</evidence>
<dbReference type="AlphaFoldDB" id="A0A8X6Y4S1"/>
<sequence>MDVYSQTYIEEKLKKELETTYILVEDLSDGCGAKFNAIIVTPKFEGVPLLQRHRMVNEILKEEMNSIHAFTQKTLTPEQWDKQKSASKGNLKCEGLCQSKTPAQ</sequence>
<proteinExistence type="inferred from homology"/>
<dbReference type="Proteomes" id="UP000886998">
    <property type="component" value="Unassembled WGS sequence"/>
</dbReference>
<dbReference type="EMBL" id="BMAV01015346">
    <property type="protein sequence ID" value="GFY64666.1"/>
    <property type="molecule type" value="Genomic_DNA"/>
</dbReference>
<evidence type="ECO:0000313" key="3">
    <source>
        <dbReference type="Proteomes" id="UP000886998"/>
    </source>
</evidence>
<comment type="similarity">
    <text evidence="1">Belongs to the BolA/IbaG family.</text>
</comment>
<organism evidence="2 3">
    <name type="scientific">Trichonephila inaurata madagascariensis</name>
    <dbReference type="NCBI Taxonomy" id="2747483"/>
    <lineage>
        <taxon>Eukaryota</taxon>
        <taxon>Metazoa</taxon>
        <taxon>Ecdysozoa</taxon>
        <taxon>Arthropoda</taxon>
        <taxon>Chelicerata</taxon>
        <taxon>Arachnida</taxon>
        <taxon>Araneae</taxon>
        <taxon>Araneomorphae</taxon>
        <taxon>Entelegynae</taxon>
        <taxon>Araneoidea</taxon>
        <taxon>Nephilidae</taxon>
        <taxon>Trichonephila</taxon>
        <taxon>Trichonephila inaurata</taxon>
    </lineage>
</organism>
<dbReference type="Gene3D" id="3.10.20.90">
    <property type="entry name" value="Phosphatidylinositol 3-kinase Catalytic Subunit, Chain A, domain 1"/>
    <property type="match status" value="1"/>
</dbReference>
<dbReference type="GO" id="GO:0051537">
    <property type="term" value="F:2 iron, 2 sulfur cluster binding"/>
    <property type="evidence" value="ECO:0007669"/>
    <property type="project" value="InterPro"/>
</dbReference>
<evidence type="ECO:0000256" key="1">
    <source>
        <dbReference type="RuleBase" id="RU003860"/>
    </source>
</evidence>
<dbReference type="GO" id="GO:0005829">
    <property type="term" value="C:cytosol"/>
    <property type="evidence" value="ECO:0007669"/>
    <property type="project" value="TreeGrafter"/>
</dbReference>
<dbReference type="PANTHER" id="PTHR12735:SF27">
    <property type="entry name" value="BOLA-LIKE PROTEIN 2"/>
    <property type="match status" value="1"/>
</dbReference>
<dbReference type="OrthoDB" id="4983at2759"/>